<proteinExistence type="predicted"/>
<accession>A0ACA9QN46</accession>
<evidence type="ECO:0000313" key="2">
    <source>
        <dbReference type="Proteomes" id="UP000789525"/>
    </source>
</evidence>
<evidence type="ECO:0000313" key="1">
    <source>
        <dbReference type="EMBL" id="CAG8758480.1"/>
    </source>
</evidence>
<comment type="caution">
    <text evidence="1">The sequence shown here is derived from an EMBL/GenBank/DDBJ whole genome shotgun (WGS) entry which is preliminary data.</text>
</comment>
<gene>
    <name evidence="1" type="ORF">ACOLOM_LOCUS13086</name>
</gene>
<dbReference type="EMBL" id="CAJVPT010057411">
    <property type="protein sequence ID" value="CAG8758480.1"/>
    <property type="molecule type" value="Genomic_DNA"/>
</dbReference>
<organism evidence="1 2">
    <name type="scientific">Acaulospora colombiana</name>
    <dbReference type="NCBI Taxonomy" id="27376"/>
    <lineage>
        <taxon>Eukaryota</taxon>
        <taxon>Fungi</taxon>
        <taxon>Fungi incertae sedis</taxon>
        <taxon>Mucoromycota</taxon>
        <taxon>Glomeromycotina</taxon>
        <taxon>Glomeromycetes</taxon>
        <taxon>Diversisporales</taxon>
        <taxon>Acaulosporaceae</taxon>
        <taxon>Acaulospora</taxon>
    </lineage>
</organism>
<dbReference type="Proteomes" id="UP000789525">
    <property type="component" value="Unassembled WGS sequence"/>
</dbReference>
<keyword evidence="2" id="KW-1185">Reference proteome</keyword>
<reference evidence="1" key="1">
    <citation type="submission" date="2021-06" db="EMBL/GenBank/DDBJ databases">
        <authorList>
            <person name="Kallberg Y."/>
            <person name="Tangrot J."/>
            <person name="Rosling A."/>
        </authorList>
    </citation>
    <scope>NUCLEOTIDE SEQUENCE</scope>
    <source>
        <strain evidence="1">CL356</strain>
    </source>
</reference>
<sequence length="46" mass="5347">QGRIEGITYVKIPEGTNKLFEEEIDLFVITNDIHEEGLERKSRDLT</sequence>
<protein>
    <submittedName>
        <fullName evidence="1">9630_t:CDS:1</fullName>
    </submittedName>
</protein>
<name>A0ACA9QN46_9GLOM</name>
<feature type="non-terminal residue" evidence="1">
    <location>
        <position position="1"/>
    </location>
</feature>